<evidence type="ECO:0000313" key="3">
    <source>
        <dbReference type="Proteomes" id="UP001059617"/>
    </source>
</evidence>
<sequence>MRSIGPDWGFLLDQLTGVRGIAHAVAVSSDGLKLAKSRGLEDAHADQLAGFTSGLEALTRGMASLMGATPVEQTVVDMAGGRIVVMAIGDGSILTVLAAKDCDMGQVAYEMAMLINSVGPVLTPEQRVPQRT</sequence>
<dbReference type="InterPro" id="IPR004942">
    <property type="entry name" value="Roadblock/LAMTOR2_dom"/>
</dbReference>
<accession>A0ABY5VXA0</accession>
<feature type="domain" description="Roadblock/LAMTOR2" evidence="1">
    <location>
        <begin position="10"/>
        <end position="98"/>
    </location>
</feature>
<dbReference type="EMBL" id="CP073720">
    <property type="protein sequence ID" value="UWP82418.1"/>
    <property type="molecule type" value="Genomic_DNA"/>
</dbReference>
<organism evidence="2 3">
    <name type="scientific">Dactylosporangium fulvum</name>
    <dbReference type="NCBI Taxonomy" id="53359"/>
    <lineage>
        <taxon>Bacteria</taxon>
        <taxon>Bacillati</taxon>
        <taxon>Actinomycetota</taxon>
        <taxon>Actinomycetes</taxon>
        <taxon>Micromonosporales</taxon>
        <taxon>Micromonosporaceae</taxon>
        <taxon>Dactylosporangium</taxon>
    </lineage>
</organism>
<dbReference type="InterPro" id="IPR053141">
    <property type="entry name" value="Mycobact_SerProt_Inhib_Rv3364c"/>
</dbReference>
<dbReference type="Pfam" id="PF03259">
    <property type="entry name" value="Robl_LC7"/>
    <property type="match status" value="1"/>
</dbReference>
<dbReference type="PANTHER" id="PTHR36222">
    <property type="entry name" value="SERINE PROTEASE INHIBITOR RV3364C"/>
    <property type="match status" value="1"/>
</dbReference>
<protein>
    <submittedName>
        <fullName evidence="2">Roadblock/LC7 domain-containing protein</fullName>
    </submittedName>
</protein>
<dbReference type="SMART" id="SM00960">
    <property type="entry name" value="Robl_LC7"/>
    <property type="match status" value="1"/>
</dbReference>
<proteinExistence type="predicted"/>
<dbReference type="SUPFAM" id="SSF103196">
    <property type="entry name" value="Roadblock/LC7 domain"/>
    <property type="match status" value="1"/>
</dbReference>
<reference evidence="2" key="2">
    <citation type="submission" date="2022-09" db="EMBL/GenBank/DDBJ databases">
        <title>Biosynthetic gene clusters of Dactylosporangioum fulvum.</title>
        <authorList>
            <person name="Caradec T."/>
        </authorList>
    </citation>
    <scope>NUCLEOTIDE SEQUENCE</scope>
    <source>
        <strain evidence="2">NRRL B-16292</strain>
    </source>
</reference>
<keyword evidence="3" id="KW-1185">Reference proteome</keyword>
<dbReference type="Proteomes" id="UP001059617">
    <property type="component" value="Chromosome"/>
</dbReference>
<dbReference type="RefSeq" id="WP_259860190.1">
    <property type="nucleotide sequence ID" value="NZ_BAAAST010000025.1"/>
</dbReference>
<evidence type="ECO:0000259" key="1">
    <source>
        <dbReference type="SMART" id="SM00960"/>
    </source>
</evidence>
<reference evidence="2" key="1">
    <citation type="submission" date="2021-04" db="EMBL/GenBank/DDBJ databases">
        <authorList>
            <person name="Hartkoorn R.C."/>
            <person name="Beaudoing E."/>
            <person name="Hot D."/>
        </authorList>
    </citation>
    <scope>NUCLEOTIDE SEQUENCE</scope>
    <source>
        <strain evidence="2">NRRL B-16292</strain>
    </source>
</reference>
<evidence type="ECO:0000313" key="2">
    <source>
        <dbReference type="EMBL" id="UWP82418.1"/>
    </source>
</evidence>
<gene>
    <name evidence="2" type="ORF">Dfulv_46490</name>
</gene>
<dbReference type="PANTHER" id="PTHR36222:SF1">
    <property type="entry name" value="SERINE PROTEASE INHIBITOR RV3364C"/>
    <property type="match status" value="1"/>
</dbReference>
<dbReference type="Gene3D" id="3.30.450.30">
    <property type="entry name" value="Dynein light chain 2a, cytoplasmic"/>
    <property type="match status" value="1"/>
</dbReference>
<name>A0ABY5VXA0_9ACTN</name>